<dbReference type="RefSeq" id="XP_018382407.1">
    <property type="nucleotide sequence ID" value="XM_018531401.1"/>
</dbReference>
<evidence type="ECO:0000313" key="2">
    <source>
        <dbReference type="EMBL" id="OAG16986.1"/>
    </source>
</evidence>
<dbReference type="AlphaFoldDB" id="A0A177DBY6"/>
<accession>A0A177DBY6</accession>
<dbReference type="KEGG" id="aalt:CC77DRAFT_369763"/>
<organism evidence="2 3">
    <name type="scientific">Alternaria alternata</name>
    <name type="common">Alternaria rot fungus</name>
    <name type="synonym">Torula alternata</name>
    <dbReference type="NCBI Taxonomy" id="5599"/>
    <lineage>
        <taxon>Eukaryota</taxon>
        <taxon>Fungi</taxon>
        <taxon>Dikarya</taxon>
        <taxon>Ascomycota</taxon>
        <taxon>Pezizomycotina</taxon>
        <taxon>Dothideomycetes</taxon>
        <taxon>Pleosporomycetidae</taxon>
        <taxon>Pleosporales</taxon>
        <taxon>Pleosporineae</taxon>
        <taxon>Pleosporaceae</taxon>
        <taxon>Alternaria</taxon>
        <taxon>Alternaria sect. Alternaria</taxon>
        <taxon>Alternaria alternata complex</taxon>
    </lineage>
</organism>
<dbReference type="GeneID" id="29116995"/>
<keyword evidence="1" id="KW-0732">Signal</keyword>
<protein>
    <submittedName>
        <fullName evidence="2">Uncharacterized protein</fullName>
    </submittedName>
</protein>
<name>A0A177DBY6_ALTAL</name>
<dbReference type="EMBL" id="KV441488">
    <property type="protein sequence ID" value="OAG16986.1"/>
    <property type="molecule type" value="Genomic_DNA"/>
</dbReference>
<feature type="chain" id="PRO_5008059232" evidence="1">
    <location>
        <begin position="23"/>
        <end position="52"/>
    </location>
</feature>
<dbReference type="VEuPathDB" id="FungiDB:CC77DRAFT_369763"/>
<keyword evidence="3" id="KW-1185">Reference proteome</keyword>
<proteinExistence type="predicted"/>
<reference evidence="2 3" key="1">
    <citation type="submission" date="2016-05" db="EMBL/GenBank/DDBJ databases">
        <title>Comparative analysis of secretome profiles of manganese(II)-oxidizing ascomycete fungi.</title>
        <authorList>
            <consortium name="DOE Joint Genome Institute"/>
            <person name="Zeiner C.A."/>
            <person name="Purvine S.O."/>
            <person name="Zink E.M."/>
            <person name="Wu S."/>
            <person name="Pasa-Tolic L."/>
            <person name="Chaput D.L."/>
            <person name="Haridas S."/>
            <person name="Grigoriev I.V."/>
            <person name="Santelli C.M."/>
            <person name="Hansel C.M."/>
        </authorList>
    </citation>
    <scope>NUCLEOTIDE SEQUENCE [LARGE SCALE GENOMIC DNA]</scope>
    <source>
        <strain evidence="2 3">SRC1lrK2f</strain>
    </source>
</reference>
<gene>
    <name evidence="2" type="ORF">CC77DRAFT_369763</name>
</gene>
<sequence>MLMGLSQVLGCIGVCNLQLVVAALRKSRCRYATQGLWGHDALAYTPLCIQSS</sequence>
<dbReference type="Proteomes" id="UP000077248">
    <property type="component" value="Unassembled WGS sequence"/>
</dbReference>
<feature type="signal peptide" evidence="1">
    <location>
        <begin position="1"/>
        <end position="22"/>
    </location>
</feature>
<evidence type="ECO:0000256" key="1">
    <source>
        <dbReference type="SAM" id="SignalP"/>
    </source>
</evidence>
<evidence type="ECO:0000313" key="3">
    <source>
        <dbReference type="Proteomes" id="UP000077248"/>
    </source>
</evidence>